<name>A0AA47LQD5_9GAMM</name>
<evidence type="ECO:0000313" key="15">
    <source>
        <dbReference type="Proteomes" id="UP001164748"/>
    </source>
</evidence>
<dbReference type="PANTHER" id="PTHR42724">
    <property type="entry name" value="TETRAACYLDISACCHARIDE 4'-KINASE"/>
    <property type="match status" value="1"/>
</dbReference>
<dbReference type="GO" id="GO:0005886">
    <property type="term" value="C:plasma membrane"/>
    <property type="evidence" value="ECO:0007669"/>
    <property type="project" value="TreeGrafter"/>
</dbReference>
<evidence type="ECO:0000256" key="9">
    <source>
        <dbReference type="ARBA" id="ARBA00022777"/>
    </source>
</evidence>
<dbReference type="GO" id="GO:0005524">
    <property type="term" value="F:ATP binding"/>
    <property type="evidence" value="ECO:0007669"/>
    <property type="project" value="UniProtKB-UniRule"/>
</dbReference>
<dbReference type="NCBIfam" id="TIGR00682">
    <property type="entry name" value="lpxK"/>
    <property type="match status" value="1"/>
</dbReference>
<dbReference type="EMBL" id="CP114588">
    <property type="protein sequence ID" value="WBA07634.1"/>
    <property type="molecule type" value="Genomic_DNA"/>
</dbReference>
<proteinExistence type="inferred from homology"/>
<dbReference type="GO" id="GO:0009029">
    <property type="term" value="F:lipid-A 4'-kinase activity"/>
    <property type="evidence" value="ECO:0007669"/>
    <property type="project" value="UniProtKB-UniRule"/>
</dbReference>
<evidence type="ECO:0000256" key="3">
    <source>
        <dbReference type="ARBA" id="ARBA00012071"/>
    </source>
</evidence>
<dbReference type="GO" id="GO:0009245">
    <property type="term" value="P:lipid A biosynthetic process"/>
    <property type="evidence" value="ECO:0007669"/>
    <property type="project" value="UniProtKB-UniRule"/>
</dbReference>
<dbReference type="GO" id="GO:0009244">
    <property type="term" value="P:lipopolysaccharide core region biosynthetic process"/>
    <property type="evidence" value="ECO:0007669"/>
    <property type="project" value="TreeGrafter"/>
</dbReference>
<evidence type="ECO:0000256" key="11">
    <source>
        <dbReference type="ARBA" id="ARBA00023098"/>
    </source>
</evidence>
<accession>A0AA47LQD5</accession>
<dbReference type="HAMAP" id="MF_00409">
    <property type="entry name" value="LpxK"/>
    <property type="match status" value="1"/>
</dbReference>
<comment type="catalytic activity">
    <reaction evidence="13">
        <text>a lipid A disaccharide + ATP = a lipid IVA + ADP + H(+)</text>
        <dbReference type="Rhea" id="RHEA:67840"/>
        <dbReference type="ChEBI" id="CHEBI:15378"/>
        <dbReference type="ChEBI" id="CHEBI:30616"/>
        <dbReference type="ChEBI" id="CHEBI:176343"/>
        <dbReference type="ChEBI" id="CHEBI:176425"/>
        <dbReference type="ChEBI" id="CHEBI:456216"/>
        <dbReference type="EC" id="2.7.1.130"/>
    </reaction>
</comment>
<dbReference type="InterPro" id="IPR027417">
    <property type="entry name" value="P-loop_NTPase"/>
</dbReference>
<keyword evidence="10 13" id="KW-0067">ATP-binding</keyword>
<feature type="binding site" evidence="13">
    <location>
        <begin position="57"/>
        <end position="64"/>
    </location>
    <ligand>
        <name>ATP</name>
        <dbReference type="ChEBI" id="CHEBI:30616"/>
    </ligand>
</feature>
<dbReference type="InterPro" id="IPR003758">
    <property type="entry name" value="LpxK"/>
</dbReference>
<gene>
    <name evidence="13 14" type="primary">lpxK</name>
    <name evidence="14" type="ORF">N8M53_07080</name>
</gene>
<comment type="pathway">
    <text evidence="2 13">Glycolipid biosynthesis; lipid IV(A) biosynthesis; lipid IV(A) from (3R)-3-hydroxytetradecanoyl-[acyl-carrier-protein] and UDP-N-acetyl-alpha-D-glucosamine: step 6/6.</text>
</comment>
<evidence type="ECO:0000256" key="5">
    <source>
        <dbReference type="ARBA" id="ARBA00022516"/>
    </source>
</evidence>
<evidence type="ECO:0000256" key="2">
    <source>
        <dbReference type="ARBA" id="ARBA00004870"/>
    </source>
</evidence>
<evidence type="ECO:0000313" key="14">
    <source>
        <dbReference type="EMBL" id="WBA07634.1"/>
    </source>
</evidence>
<dbReference type="AlphaFoldDB" id="A0AA47LQD5"/>
<evidence type="ECO:0000256" key="10">
    <source>
        <dbReference type="ARBA" id="ARBA00022840"/>
    </source>
</evidence>
<evidence type="ECO:0000256" key="6">
    <source>
        <dbReference type="ARBA" id="ARBA00022556"/>
    </source>
</evidence>
<evidence type="ECO:0000256" key="7">
    <source>
        <dbReference type="ARBA" id="ARBA00022679"/>
    </source>
</evidence>
<protein>
    <recommendedName>
        <fullName evidence="4 13">Tetraacyldisaccharide 4'-kinase</fullName>
        <ecNumber evidence="3 13">2.7.1.130</ecNumber>
    </recommendedName>
    <alternativeName>
        <fullName evidence="12 13">Lipid A 4'-kinase</fullName>
    </alternativeName>
</protein>
<dbReference type="Proteomes" id="UP001164748">
    <property type="component" value="Chromosome"/>
</dbReference>
<comment type="function">
    <text evidence="1 13">Transfers the gamma-phosphate of ATP to the 4'-position of a tetraacyldisaccharide 1-phosphate intermediate (termed DS-1-P) to form tetraacyldisaccharide 1,4'-bis-phosphate (lipid IVA).</text>
</comment>
<comment type="similarity">
    <text evidence="13">Belongs to the LpxK family.</text>
</comment>
<evidence type="ECO:0000256" key="12">
    <source>
        <dbReference type="ARBA" id="ARBA00029757"/>
    </source>
</evidence>
<dbReference type="PANTHER" id="PTHR42724:SF1">
    <property type="entry name" value="TETRAACYLDISACCHARIDE 4'-KINASE, MITOCHONDRIAL-RELATED"/>
    <property type="match status" value="1"/>
</dbReference>
<evidence type="ECO:0000256" key="4">
    <source>
        <dbReference type="ARBA" id="ARBA00016436"/>
    </source>
</evidence>
<keyword evidence="6 13" id="KW-0441">Lipid A biosynthesis</keyword>
<keyword evidence="9 13" id="KW-0418">Kinase</keyword>
<reference evidence="14" key="1">
    <citation type="submission" date="2022-09" db="EMBL/GenBank/DDBJ databases">
        <authorList>
            <person name="Li Z.-J."/>
        </authorList>
    </citation>
    <scope>NUCLEOTIDE SEQUENCE</scope>
    <source>
        <strain evidence="14">TGB11</strain>
    </source>
</reference>
<organism evidence="14 15">
    <name type="scientific">Salinivibrio kushneri</name>
    <dbReference type="NCBI Taxonomy" id="1908198"/>
    <lineage>
        <taxon>Bacteria</taxon>
        <taxon>Pseudomonadati</taxon>
        <taxon>Pseudomonadota</taxon>
        <taxon>Gammaproteobacteria</taxon>
        <taxon>Vibrionales</taxon>
        <taxon>Vibrionaceae</taxon>
        <taxon>Salinivibrio</taxon>
    </lineage>
</organism>
<evidence type="ECO:0000256" key="1">
    <source>
        <dbReference type="ARBA" id="ARBA00002274"/>
    </source>
</evidence>
<dbReference type="EC" id="2.7.1.130" evidence="3 13"/>
<evidence type="ECO:0000256" key="8">
    <source>
        <dbReference type="ARBA" id="ARBA00022741"/>
    </source>
</evidence>
<keyword evidence="5 13" id="KW-0444">Lipid biosynthesis</keyword>
<dbReference type="SUPFAM" id="SSF52540">
    <property type="entry name" value="P-loop containing nucleoside triphosphate hydrolases"/>
    <property type="match status" value="1"/>
</dbReference>
<evidence type="ECO:0000256" key="13">
    <source>
        <dbReference type="HAMAP-Rule" id="MF_00409"/>
    </source>
</evidence>
<keyword evidence="8 13" id="KW-0547">Nucleotide-binding</keyword>
<sequence length="331" mass="36990">MLEQLWFGHQRPLWSALLRPLSALFGLVARHRRRQYLRGKIQRYSAPVPVIVVGNIMVGGNGKTPFVIWLVEQLKAHGYRPGVVSRGYGGKSEQYPLLLSQTTPPRTAGDEPVLIARRTQVPVCVDPNRSEAVKRVLQEGVDIVVTDDGLQHYRLDRDIEIVIIDGQRRFGNGHYLPLGPLRESLDRLESVDMLVTNGGTPQGQEWGMHLVAGLAVNLRTGQRCQASMLPQVVAVAGIGHPPRFFNTLQQMGVTPVHSQGINDHQTLSADELDRLSKKGQHLLMTEKDAVKYQGIAQDNWWYLPVEARLPDEAAQAVLTKIERLHTNANKE</sequence>
<keyword evidence="11 13" id="KW-0443">Lipid metabolism</keyword>
<keyword evidence="7 13" id="KW-0808">Transferase</keyword>
<dbReference type="Pfam" id="PF02606">
    <property type="entry name" value="LpxK"/>
    <property type="match status" value="1"/>
</dbReference>